<sequence>MSMDRSNKVPVRPWQSTACVPTIWSDLPWSYDAKEEDKDTWQLSRKSSLHSDYDPTLCARSSPPADLQHPSRRVQHLRALDTPRHSAPQTFLEATIAKLGADARGSISEPANGTINELKTRPRTVSAASTWQTGPDVDDTAMNTRRWLSLSGQGREPSFRTDSLGSYDLTKFSTSPAHGGRLSSPLKYAAMDPSGVFNQMKLHDAHAPPQSPTSLDRPWSATVADLYEDLAPDAHNVSSSGPPDAIPYVAPMPMTSMSSVRAPIPTESFMTPSSMPVEPPLWTPPHSYSAPYGQPNLVLPVPFPQRAFVIKSFTEVDIQRSVHHGVWTSTEKGNKRLDSAWRQSHATGPIYLFFSVNGSGRFCGVAQMTSGLDYTQSSDIWADGTRWKGLFHVHWLLIKDVPNAQLRHIYLRNTADVRPVTKSRDTQELLPEAAAAVLQIFFIYTGYSSLLTRETSPMSR</sequence>
<evidence type="ECO:0000313" key="3">
    <source>
        <dbReference type="Proteomes" id="UP000186303"/>
    </source>
</evidence>
<evidence type="ECO:0000313" key="2">
    <source>
        <dbReference type="EMBL" id="SHO78201.1"/>
    </source>
</evidence>
<dbReference type="InterPro" id="IPR007275">
    <property type="entry name" value="YTH_domain"/>
</dbReference>
<dbReference type="CDD" id="cd21134">
    <property type="entry name" value="YTH"/>
    <property type="match status" value="1"/>
</dbReference>
<dbReference type="GO" id="GO:0003729">
    <property type="term" value="F:mRNA binding"/>
    <property type="evidence" value="ECO:0007669"/>
    <property type="project" value="TreeGrafter"/>
</dbReference>
<feature type="domain" description="YTH" evidence="1">
    <location>
        <begin position="305"/>
        <end position="441"/>
    </location>
</feature>
<dbReference type="GO" id="GO:1990247">
    <property type="term" value="F:N6-methyladenosine-containing RNA reader activity"/>
    <property type="evidence" value="ECO:0007669"/>
    <property type="project" value="TreeGrafter"/>
</dbReference>
<keyword evidence="3" id="KW-1185">Reference proteome</keyword>
<gene>
    <name evidence="2" type="ORF">MSYG_2543</name>
</gene>
<protein>
    <submittedName>
        <fullName evidence="2">Similar to S.cerevisiae protein PHO92 (Posttranscriptional regulator of phosphate metabolism)</fullName>
    </submittedName>
</protein>
<dbReference type="GO" id="GO:0005737">
    <property type="term" value="C:cytoplasm"/>
    <property type="evidence" value="ECO:0007669"/>
    <property type="project" value="TreeGrafter"/>
</dbReference>
<proteinExistence type="predicted"/>
<dbReference type="PANTHER" id="PTHR12357:SF89">
    <property type="entry name" value="YTH DOMAIN-CONTAINING FAMILY PROTEIN"/>
    <property type="match status" value="1"/>
</dbReference>
<dbReference type="Pfam" id="PF04146">
    <property type="entry name" value="YTH"/>
    <property type="match status" value="1"/>
</dbReference>
<organism evidence="2 3">
    <name type="scientific">Malassezia sympodialis (strain ATCC 42132)</name>
    <name type="common">Atopic eczema-associated yeast</name>
    <dbReference type="NCBI Taxonomy" id="1230383"/>
    <lineage>
        <taxon>Eukaryota</taxon>
        <taxon>Fungi</taxon>
        <taxon>Dikarya</taxon>
        <taxon>Basidiomycota</taxon>
        <taxon>Ustilaginomycotina</taxon>
        <taxon>Malasseziomycetes</taxon>
        <taxon>Malasseziales</taxon>
        <taxon>Malasseziaceae</taxon>
        <taxon>Malassezia</taxon>
    </lineage>
</organism>
<dbReference type="InterPro" id="IPR045168">
    <property type="entry name" value="YTH_prot"/>
</dbReference>
<dbReference type="GO" id="GO:0061157">
    <property type="term" value="P:mRNA destabilization"/>
    <property type="evidence" value="ECO:0007669"/>
    <property type="project" value="TreeGrafter"/>
</dbReference>
<dbReference type="PROSITE" id="PS50882">
    <property type="entry name" value="YTH"/>
    <property type="match status" value="1"/>
</dbReference>
<dbReference type="PANTHER" id="PTHR12357">
    <property type="entry name" value="YTH YT521-B HOMOLOGY DOMAIN-CONTAINING"/>
    <property type="match status" value="1"/>
</dbReference>
<evidence type="ECO:0000259" key="1">
    <source>
        <dbReference type="PROSITE" id="PS50882"/>
    </source>
</evidence>
<dbReference type="OrthoDB" id="306690at2759"/>
<dbReference type="VEuPathDB" id="FungiDB:MSYG_2543"/>
<dbReference type="Proteomes" id="UP000186303">
    <property type="component" value="Chromosome 4"/>
</dbReference>
<reference evidence="3" key="1">
    <citation type="journal article" date="2017" name="Nucleic Acids Res.">
        <title>Proteogenomics produces comprehensive and highly accurate protein-coding gene annotation in a complete genome assembly of Malassezia sympodialis.</title>
        <authorList>
            <person name="Zhu Y."/>
            <person name="Engstroem P.G."/>
            <person name="Tellgren-Roth C."/>
            <person name="Baudo C.D."/>
            <person name="Kennell J.C."/>
            <person name="Sun S."/>
            <person name="Billmyre R.B."/>
            <person name="Schroeder M.S."/>
            <person name="Andersson A."/>
            <person name="Holm T."/>
            <person name="Sigurgeirsson B."/>
            <person name="Wu G."/>
            <person name="Sankaranarayanan S.R."/>
            <person name="Siddharthan R."/>
            <person name="Sanyal K."/>
            <person name="Lundeberg J."/>
            <person name="Nystedt B."/>
            <person name="Boekhout T."/>
            <person name="Dawson T.L. Jr."/>
            <person name="Heitman J."/>
            <person name="Scheynius A."/>
            <person name="Lehtioe J."/>
        </authorList>
    </citation>
    <scope>NUCLEOTIDE SEQUENCE [LARGE SCALE GENOMIC DNA]</scope>
    <source>
        <strain evidence="3">ATCC 42132</strain>
    </source>
</reference>
<dbReference type="AlphaFoldDB" id="A0A1M8A715"/>
<dbReference type="EMBL" id="LT671824">
    <property type="protein sequence ID" value="SHO78201.1"/>
    <property type="molecule type" value="Genomic_DNA"/>
</dbReference>
<accession>A0A1M8A715</accession>
<dbReference type="Gene3D" id="3.10.590.10">
    <property type="entry name" value="ph1033 like domains"/>
    <property type="match status" value="1"/>
</dbReference>
<name>A0A1M8A715_MALS4</name>
<dbReference type="STRING" id="1230383.A0A1M8A715"/>